<feature type="compositionally biased region" description="Basic and acidic residues" evidence="1">
    <location>
        <begin position="1"/>
        <end position="38"/>
    </location>
</feature>
<keyword evidence="3" id="KW-1185">Reference proteome</keyword>
<dbReference type="InterPro" id="IPR007250">
    <property type="entry name" value="HSP9_HSP12"/>
</dbReference>
<reference evidence="2" key="1">
    <citation type="journal article" date="2021" name="Open Biol.">
        <title>Shared evolutionary footprints suggest mitochondrial oxidative damage underlies multiple complex I losses in fungi.</title>
        <authorList>
            <person name="Schikora-Tamarit M.A."/>
            <person name="Marcet-Houben M."/>
            <person name="Nosek J."/>
            <person name="Gabaldon T."/>
        </authorList>
    </citation>
    <scope>NUCLEOTIDE SEQUENCE</scope>
    <source>
        <strain evidence="2">CBS6075</strain>
    </source>
</reference>
<evidence type="ECO:0000313" key="3">
    <source>
        <dbReference type="Proteomes" id="UP000769157"/>
    </source>
</evidence>
<name>A0A9P8PBJ8_9ASCO</name>
<evidence type="ECO:0000256" key="1">
    <source>
        <dbReference type="SAM" id="MobiDB-lite"/>
    </source>
</evidence>
<gene>
    <name evidence="2" type="ORF">OGAPHI_002061</name>
</gene>
<evidence type="ECO:0008006" key="4">
    <source>
        <dbReference type="Google" id="ProtNLM"/>
    </source>
</evidence>
<dbReference type="EMBL" id="JAEUBE010000158">
    <property type="protein sequence ID" value="KAH3668307.1"/>
    <property type="molecule type" value="Genomic_DNA"/>
</dbReference>
<feature type="region of interest" description="Disordered" evidence="1">
    <location>
        <begin position="1"/>
        <end position="74"/>
    </location>
</feature>
<dbReference type="OrthoDB" id="2348401at2759"/>
<dbReference type="PIRSF" id="PIRSF002590">
    <property type="entry name" value="HSP9/HSP12_fun"/>
    <property type="match status" value="1"/>
</dbReference>
<dbReference type="Gene3D" id="6.10.280.100">
    <property type="match status" value="1"/>
</dbReference>
<protein>
    <recommendedName>
        <fullName evidence="4">12 kDa heat shock protein</fullName>
    </recommendedName>
</protein>
<dbReference type="Pfam" id="PF04119">
    <property type="entry name" value="HSP9_HSP12"/>
    <property type="match status" value="1"/>
</dbReference>
<sequence length="116" mass="11976">MSDLGRKGFGDKVSEAVKPDSQKSTLEKTKETVTDQVDKVAGGVVPDNQKSFGQTLGDKAQSGADTAKSDAKDHQATLADTANEYLGAGKEKLAEAVEYVSGAISGAKEGGEATKK</sequence>
<evidence type="ECO:0000313" key="2">
    <source>
        <dbReference type="EMBL" id="KAH3668307.1"/>
    </source>
</evidence>
<dbReference type="AlphaFoldDB" id="A0A9P8PBJ8"/>
<dbReference type="GeneID" id="70234028"/>
<comment type="caution">
    <text evidence="2">The sequence shown here is derived from an EMBL/GenBank/DDBJ whole genome shotgun (WGS) entry which is preliminary data.</text>
</comment>
<proteinExistence type="predicted"/>
<organism evidence="2 3">
    <name type="scientific">Ogataea philodendri</name>
    <dbReference type="NCBI Taxonomy" id="1378263"/>
    <lineage>
        <taxon>Eukaryota</taxon>
        <taxon>Fungi</taxon>
        <taxon>Dikarya</taxon>
        <taxon>Ascomycota</taxon>
        <taxon>Saccharomycotina</taxon>
        <taxon>Pichiomycetes</taxon>
        <taxon>Pichiales</taxon>
        <taxon>Pichiaceae</taxon>
        <taxon>Ogataea</taxon>
    </lineage>
</organism>
<dbReference type="RefSeq" id="XP_046062721.1">
    <property type="nucleotide sequence ID" value="XM_046202890.1"/>
</dbReference>
<reference evidence="2" key="2">
    <citation type="submission" date="2021-01" db="EMBL/GenBank/DDBJ databases">
        <authorList>
            <person name="Schikora-Tamarit M.A."/>
        </authorList>
    </citation>
    <scope>NUCLEOTIDE SEQUENCE</scope>
    <source>
        <strain evidence="2">CBS6075</strain>
    </source>
</reference>
<accession>A0A9P8PBJ8</accession>
<dbReference type="Proteomes" id="UP000769157">
    <property type="component" value="Unassembled WGS sequence"/>
</dbReference>